<dbReference type="PRINTS" id="PR00412">
    <property type="entry name" value="EPOXHYDRLASE"/>
</dbReference>
<dbReference type="GO" id="GO:0016787">
    <property type="term" value="F:hydrolase activity"/>
    <property type="evidence" value="ECO:0007669"/>
    <property type="project" value="UniProtKB-KW"/>
</dbReference>
<dbReference type="HOGENOM" id="CLU_020336_7_4_1"/>
<organism evidence="4 5">
    <name type="scientific">Penicillium rubens (strain ATCC 28089 / DSM 1075 / NRRL 1951 / Wisconsin 54-1255)</name>
    <name type="common">Penicillium chrysogenum</name>
    <dbReference type="NCBI Taxonomy" id="500485"/>
    <lineage>
        <taxon>Eukaryota</taxon>
        <taxon>Fungi</taxon>
        <taxon>Dikarya</taxon>
        <taxon>Ascomycota</taxon>
        <taxon>Pezizomycotina</taxon>
        <taxon>Eurotiomycetes</taxon>
        <taxon>Eurotiomycetidae</taxon>
        <taxon>Eurotiales</taxon>
        <taxon>Aspergillaceae</taxon>
        <taxon>Penicillium</taxon>
        <taxon>Penicillium chrysogenum species complex</taxon>
    </lineage>
</organism>
<reference evidence="4 5" key="1">
    <citation type="journal article" date="2008" name="Nat. Biotechnol.">
        <title>Genome sequencing and analysis of the filamentous fungus Penicillium chrysogenum.</title>
        <authorList>
            <person name="van den Berg M.A."/>
            <person name="Albang R."/>
            <person name="Albermann K."/>
            <person name="Badger J.H."/>
            <person name="Daran J.-M."/>
            <person name="Driessen A.J.M."/>
            <person name="Garcia-Estrada C."/>
            <person name="Fedorova N.D."/>
            <person name="Harris D.M."/>
            <person name="Heijne W.H.M."/>
            <person name="Joardar V.S."/>
            <person name="Kiel J.A.K.W."/>
            <person name="Kovalchuk A."/>
            <person name="Martin J.F."/>
            <person name="Nierman W.C."/>
            <person name="Nijland J.G."/>
            <person name="Pronk J.T."/>
            <person name="Roubos J.A."/>
            <person name="van der Klei I.J."/>
            <person name="van Peij N.N.M.E."/>
            <person name="Veenhuis M."/>
            <person name="von Doehren H."/>
            <person name="Wagner C."/>
            <person name="Wortman J.R."/>
            <person name="Bovenberg R.A.L."/>
        </authorList>
    </citation>
    <scope>NUCLEOTIDE SEQUENCE [LARGE SCALE GENOMIC DNA]</scope>
    <source>
        <strain evidence="5">ATCC 28089 / DSM 1075 / NRRL 1951 / Wisconsin 54-1255</strain>
    </source>
</reference>
<dbReference type="ESTHER" id="pencw-b6hhg8">
    <property type="family name" value="Epoxide_hydrolase"/>
</dbReference>
<dbReference type="Proteomes" id="UP000000724">
    <property type="component" value="Contig Pc00c21"/>
</dbReference>
<dbReference type="STRING" id="500485.B6HHG8"/>
<dbReference type="SUPFAM" id="SSF53474">
    <property type="entry name" value="alpha/beta-Hydrolases"/>
    <property type="match status" value="1"/>
</dbReference>
<accession>B6HHG8</accession>
<dbReference type="AlphaFoldDB" id="B6HHG8"/>
<evidence type="ECO:0000256" key="1">
    <source>
        <dbReference type="ARBA" id="ARBA00022801"/>
    </source>
</evidence>
<dbReference type="EMBL" id="AM920436">
    <property type="protein sequence ID" value="CAP94982.1"/>
    <property type="molecule type" value="Genomic_DNA"/>
</dbReference>
<comment type="similarity">
    <text evidence="2">Belongs to the AB hydrolase superfamily. Epoxide hydrolase family.</text>
</comment>
<protein>
    <submittedName>
        <fullName evidence="4">Pc21g00850 protein</fullName>
    </submittedName>
</protein>
<evidence type="ECO:0000259" key="3">
    <source>
        <dbReference type="Pfam" id="PF00561"/>
    </source>
</evidence>
<dbReference type="VEuPathDB" id="FungiDB:PCH_Pc21g00850"/>
<evidence type="ECO:0000313" key="5">
    <source>
        <dbReference type="Proteomes" id="UP000000724"/>
    </source>
</evidence>
<proteinExistence type="inferred from homology"/>
<dbReference type="OMA" id="NWYRVRT"/>
<dbReference type="PANTHER" id="PTHR43329">
    <property type="entry name" value="EPOXIDE HYDROLASE"/>
    <property type="match status" value="1"/>
</dbReference>
<dbReference type="GO" id="GO:0017000">
    <property type="term" value="P:antibiotic biosynthetic process"/>
    <property type="evidence" value="ECO:0007669"/>
    <property type="project" value="UniProtKB-ARBA"/>
</dbReference>
<gene>
    <name evidence="4" type="ORF">Pc21g00850</name>
    <name evidence="4" type="ORF">PCH_Pc21g00850</name>
</gene>
<dbReference type="InterPro" id="IPR000639">
    <property type="entry name" value="Epox_hydrolase-like"/>
</dbReference>
<sequence length="381" mass="41892">MALLPLPLPEGITSRNIQTNDLNIHILEAGQTPHNNKPLIVLLHGFPEIAYSWRRVLPKLAAAGFYAVAPDQRGFGRTTGWDTRSYEDVDLTTFSLSSLVRDIVLLVHALGYRSVRCVAGHDCGAVSAAMCALMRPDFFQSVVLMSHPFNGAPDLPFNTANADATAGSGSDTLGRKHYKWYYSTKQAGPEMSDLGPDEMHRFLRGYFHLKSGSWPGNRPHPLGKWSAADLIELPGYYIMPLNETMSATVARDMAHEPSDGLASHSWLPDEELAVYAGEYGRTGFQGGLNWYRVRTAAGGRYTKDLDVFAGKKLEPPCAFVSGKLDWGNYQEPGAIEKMKNGVSCADLRVFRLVDGVGHWTPQESPEEVARAILDLIGGLRD</sequence>
<dbReference type="GO" id="GO:0072330">
    <property type="term" value="P:monocarboxylic acid biosynthetic process"/>
    <property type="evidence" value="ECO:0007669"/>
    <property type="project" value="UniProtKB-ARBA"/>
</dbReference>
<dbReference type="Pfam" id="PF00561">
    <property type="entry name" value="Abhydrolase_1"/>
    <property type="match status" value="1"/>
</dbReference>
<feature type="domain" description="AB hydrolase-1" evidence="3">
    <location>
        <begin position="38"/>
        <end position="147"/>
    </location>
</feature>
<evidence type="ECO:0000256" key="2">
    <source>
        <dbReference type="ARBA" id="ARBA00038334"/>
    </source>
</evidence>
<dbReference type="InterPro" id="IPR000073">
    <property type="entry name" value="AB_hydrolase_1"/>
</dbReference>
<dbReference type="Gene3D" id="3.40.50.1820">
    <property type="entry name" value="alpha/beta hydrolase"/>
    <property type="match status" value="1"/>
</dbReference>
<keyword evidence="1" id="KW-0378">Hydrolase</keyword>
<name>B6HHG8_PENRW</name>
<dbReference type="InterPro" id="IPR029058">
    <property type="entry name" value="AB_hydrolase_fold"/>
</dbReference>
<evidence type="ECO:0000313" key="4">
    <source>
        <dbReference type="EMBL" id="CAP94982.1"/>
    </source>
</evidence>
<keyword evidence="5" id="KW-1185">Reference proteome</keyword>
<dbReference type="eggNOG" id="KOG4178">
    <property type="taxonomic scope" value="Eukaryota"/>
</dbReference>
<dbReference type="BioCyc" id="PCHR:PC21G00850-MONOMER"/>
<dbReference type="OrthoDB" id="408373at2759"/>